<keyword evidence="11" id="KW-0443">Lipid metabolism</keyword>
<evidence type="ECO:0000259" key="17">
    <source>
        <dbReference type="PROSITE" id="PS50035"/>
    </source>
</evidence>
<keyword evidence="6" id="KW-0964">Secreted</keyword>
<comment type="function">
    <text evidence="1">Could be a virulence factor.</text>
</comment>
<evidence type="ECO:0000256" key="12">
    <source>
        <dbReference type="ARBA" id="ARBA00023136"/>
    </source>
</evidence>
<dbReference type="EMBL" id="LAJE02000260">
    <property type="protein sequence ID" value="OEO29750.1"/>
    <property type="molecule type" value="Genomic_DNA"/>
</dbReference>
<sequence>MVLAGFYALAIICAVREISVSRTSQGSIAWLVSLAFLPFPTTIVYLVFGWKHFDSYAQTRMQVRASRLIRSEDLAVIDREAGAQWPVQRRAAGMPFLAGNTAELLVDGEATFESIFEGIAAARTYILVQFYILKADALGQRLAAALMERARAGVAVYMLYDDVGSSGLSREFKDRMWAEGIRIFGFNHRHKFLRLFGPMRINYRNHRKSVVVDGKVAWTGGANIGIEYLGEDERFGAWRDTQLKLEGPAASSVALIFEEDWLWATGEALNLPPPDPVDEPGHVSALVMATGPADKLEACAIAFADVIGKAQQRLWIVSPYFVPDTDMRTALYAAILRGVDVRIMLPAKPDHLLVWLASNAHADAMVEHDIAIYRYQKGFLHQKVLLMDDKIASVGTVNFDNRSFAINFEMTVWMPDPSVVVSVEKMLETDFANCRKVTREEVLKRHPIPRFISQAARLFSPIL</sequence>
<evidence type="ECO:0000256" key="14">
    <source>
        <dbReference type="ARBA" id="ARBA00023264"/>
    </source>
</evidence>
<gene>
    <name evidence="18" type="ORF">VW23_024330</name>
</gene>
<evidence type="ECO:0000256" key="2">
    <source>
        <dbReference type="ARBA" id="ARBA00004613"/>
    </source>
</evidence>
<keyword evidence="7" id="KW-0808">Transferase</keyword>
<evidence type="ECO:0000256" key="11">
    <source>
        <dbReference type="ARBA" id="ARBA00023098"/>
    </source>
</evidence>
<evidence type="ECO:0000313" key="19">
    <source>
        <dbReference type="Proteomes" id="UP000095463"/>
    </source>
</evidence>
<comment type="subcellular location">
    <subcellularLocation>
        <location evidence="3">Cell membrane</location>
        <topology evidence="3">Multi-pass membrane protein</topology>
    </subcellularLocation>
    <subcellularLocation>
        <location evidence="2">Secreted</location>
    </subcellularLocation>
</comment>
<reference evidence="18 19" key="1">
    <citation type="journal article" date="2015" name="Genome Announc.">
        <title>Genome Assemblies of Three Soil-Associated Devosia species: D. insulae, D. limi, and D. soli.</title>
        <authorList>
            <person name="Hassan Y.I."/>
            <person name="Lepp D."/>
            <person name="Zhou T."/>
        </authorList>
    </citation>
    <scope>NUCLEOTIDE SEQUENCE [LARGE SCALE GENOMIC DNA]</scope>
    <source>
        <strain evidence="18 19">DS-56</strain>
    </source>
</reference>
<evidence type="ECO:0000256" key="6">
    <source>
        <dbReference type="ARBA" id="ARBA00022525"/>
    </source>
</evidence>
<evidence type="ECO:0000256" key="3">
    <source>
        <dbReference type="ARBA" id="ARBA00004651"/>
    </source>
</evidence>
<evidence type="ECO:0000256" key="9">
    <source>
        <dbReference type="ARBA" id="ARBA00022737"/>
    </source>
</evidence>
<organism evidence="18 19">
    <name type="scientific">Devosia insulae DS-56</name>
    <dbReference type="NCBI Taxonomy" id="1116389"/>
    <lineage>
        <taxon>Bacteria</taxon>
        <taxon>Pseudomonadati</taxon>
        <taxon>Pseudomonadota</taxon>
        <taxon>Alphaproteobacteria</taxon>
        <taxon>Hyphomicrobiales</taxon>
        <taxon>Devosiaceae</taxon>
        <taxon>Devosia</taxon>
    </lineage>
</organism>
<dbReference type="InterPro" id="IPR027379">
    <property type="entry name" value="CLS_N"/>
</dbReference>
<keyword evidence="8 16" id="KW-0812">Transmembrane</keyword>
<comment type="caution">
    <text evidence="18">The sequence shown here is derived from an EMBL/GenBank/DDBJ whole genome shotgun (WGS) entry which is preliminary data.</text>
</comment>
<dbReference type="Pfam" id="PF13091">
    <property type="entry name" value="PLDc_2"/>
    <property type="match status" value="2"/>
</dbReference>
<dbReference type="Pfam" id="PF13396">
    <property type="entry name" value="PLDc_N"/>
    <property type="match status" value="1"/>
</dbReference>
<keyword evidence="10 16" id="KW-1133">Transmembrane helix</keyword>
<keyword evidence="19" id="KW-1185">Reference proteome</keyword>
<keyword evidence="5" id="KW-0444">Lipid biosynthesis</keyword>
<evidence type="ECO:0000256" key="10">
    <source>
        <dbReference type="ARBA" id="ARBA00022989"/>
    </source>
</evidence>
<keyword evidence="4" id="KW-1003">Cell membrane</keyword>
<keyword evidence="13" id="KW-0594">Phospholipid biosynthesis</keyword>
<dbReference type="SMART" id="SM00155">
    <property type="entry name" value="PLDc"/>
    <property type="match status" value="2"/>
</dbReference>
<dbReference type="GO" id="GO:0008808">
    <property type="term" value="F:cardiolipin synthase activity"/>
    <property type="evidence" value="ECO:0007669"/>
    <property type="project" value="UniProtKB-UniRule"/>
</dbReference>
<dbReference type="InterPro" id="IPR022924">
    <property type="entry name" value="Cardiolipin_synthase"/>
</dbReference>
<dbReference type="InterPro" id="IPR001736">
    <property type="entry name" value="PLipase_D/transphosphatidylase"/>
</dbReference>
<accession>A0A1E5XMC4</accession>
<dbReference type="GO" id="GO:0032049">
    <property type="term" value="P:cardiolipin biosynthetic process"/>
    <property type="evidence" value="ECO:0007669"/>
    <property type="project" value="UniProtKB-UniRule"/>
</dbReference>
<name>A0A1E5XMC4_9HYPH</name>
<feature type="transmembrane region" description="Helical" evidence="16">
    <location>
        <begin position="27"/>
        <end position="48"/>
    </location>
</feature>
<keyword evidence="12 16" id="KW-0472">Membrane</keyword>
<evidence type="ECO:0000256" key="16">
    <source>
        <dbReference type="SAM" id="Phobius"/>
    </source>
</evidence>
<dbReference type="Proteomes" id="UP000095463">
    <property type="component" value="Unassembled WGS sequence"/>
</dbReference>
<evidence type="ECO:0000256" key="7">
    <source>
        <dbReference type="ARBA" id="ARBA00022679"/>
    </source>
</evidence>
<proteinExistence type="predicted"/>
<protein>
    <recommendedName>
        <fullName evidence="15">Cardiolipin synthase</fullName>
        <ecNumber evidence="15">2.7.8.-</ecNumber>
    </recommendedName>
</protein>
<dbReference type="PANTHER" id="PTHR21248">
    <property type="entry name" value="CARDIOLIPIN SYNTHASE"/>
    <property type="match status" value="1"/>
</dbReference>
<dbReference type="EC" id="2.7.8.-" evidence="15"/>
<dbReference type="PANTHER" id="PTHR21248:SF22">
    <property type="entry name" value="PHOSPHOLIPASE D"/>
    <property type="match status" value="1"/>
</dbReference>
<evidence type="ECO:0000256" key="8">
    <source>
        <dbReference type="ARBA" id="ARBA00022692"/>
    </source>
</evidence>
<evidence type="ECO:0000256" key="4">
    <source>
        <dbReference type="ARBA" id="ARBA00022475"/>
    </source>
</evidence>
<dbReference type="GO" id="GO:0005886">
    <property type="term" value="C:plasma membrane"/>
    <property type="evidence" value="ECO:0007669"/>
    <property type="project" value="UniProtKB-SubCell"/>
</dbReference>
<dbReference type="GO" id="GO:0005576">
    <property type="term" value="C:extracellular region"/>
    <property type="evidence" value="ECO:0007669"/>
    <property type="project" value="UniProtKB-SubCell"/>
</dbReference>
<dbReference type="InterPro" id="IPR025202">
    <property type="entry name" value="PLD-like_dom"/>
</dbReference>
<dbReference type="SUPFAM" id="SSF56024">
    <property type="entry name" value="Phospholipase D/nuclease"/>
    <property type="match status" value="2"/>
</dbReference>
<dbReference type="NCBIfam" id="TIGR04265">
    <property type="entry name" value="bac_cardiolipin"/>
    <property type="match status" value="1"/>
</dbReference>
<evidence type="ECO:0000256" key="15">
    <source>
        <dbReference type="NCBIfam" id="TIGR04265"/>
    </source>
</evidence>
<evidence type="ECO:0000256" key="1">
    <source>
        <dbReference type="ARBA" id="ARBA00003145"/>
    </source>
</evidence>
<dbReference type="PROSITE" id="PS50035">
    <property type="entry name" value="PLD"/>
    <property type="match status" value="2"/>
</dbReference>
<evidence type="ECO:0000256" key="5">
    <source>
        <dbReference type="ARBA" id="ARBA00022516"/>
    </source>
</evidence>
<feature type="domain" description="PLD phosphodiesterase" evidence="17">
    <location>
        <begin position="201"/>
        <end position="228"/>
    </location>
</feature>
<dbReference type="AlphaFoldDB" id="A0A1E5XMC4"/>
<dbReference type="Gene3D" id="3.30.870.10">
    <property type="entry name" value="Endonuclease Chain A"/>
    <property type="match status" value="2"/>
</dbReference>
<evidence type="ECO:0000313" key="18">
    <source>
        <dbReference type="EMBL" id="OEO29750.1"/>
    </source>
</evidence>
<keyword evidence="9" id="KW-0677">Repeat</keyword>
<feature type="domain" description="PLD phosphodiesterase" evidence="17">
    <location>
        <begin position="376"/>
        <end position="403"/>
    </location>
</feature>
<evidence type="ECO:0000256" key="13">
    <source>
        <dbReference type="ARBA" id="ARBA00023209"/>
    </source>
</evidence>
<keyword evidence="14" id="KW-1208">Phospholipid metabolism</keyword>